<reference evidence="3" key="1">
    <citation type="submission" date="2006-12" db="EMBL/GenBank/DDBJ databases">
        <title>Complete sequence of Halorhodospira halophila SL1.</title>
        <authorList>
            <consortium name="US DOE Joint Genome Institute"/>
            <person name="Copeland A."/>
            <person name="Lucas S."/>
            <person name="Lapidus A."/>
            <person name="Barry K."/>
            <person name="Detter J.C."/>
            <person name="Glavina del Rio T."/>
            <person name="Hammon N."/>
            <person name="Israni S."/>
            <person name="Dalin E."/>
            <person name="Tice H."/>
            <person name="Pitluck S."/>
            <person name="Saunders E."/>
            <person name="Brettin T."/>
            <person name="Bruce D."/>
            <person name="Han C."/>
            <person name="Tapia R."/>
            <person name="Schmutz J."/>
            <person name="Larimer F."/>
            <person name="Land M."/>
            <person name="Hauser L."/>
            <person name="Kyrpides N."/>
            <person name="Mikhailova N."/>
            <person name="Hoff W."/>
            <person name="Richardson P."/>
        </authorList>
    </citation>
    <scope>NUCLEOTIDE SEQUENCE [LARGE SCALE GENOMIC DNA]</scope>
    <source>
        <strain evidence="3">DSM 244 / SL1</strain>
    </source>
</reference>
<name>A1WZ72_HALHL</name>
<dbReference type="Pfam" id="PF11907">
    <property type="entry name" value="DUF3427"/>
    <property type="match status" value="1"/>
</dbReference>
<feature type="domain" description="DUF3427" evidence="1">
    <location>
        <begin position="93"/>
        <end position="203"/>
    </location>
</feature>
<dbReference type="InterPro" id="IPR021835">
    <property type="entry name" value="DUF3427"/>
</dbReference>
<dbReference type="HOGENOM" id="CLU_945836_0_0_6"/>
<keyword evidence="3" id="KW-1185">Reference proteome</keyword>
<sequence length="294" mass="32917">MDGGRQPIRDGDYLLLEWVTDTSAGSITGTTMAIERQDTAGDDQYLLRVVRKTEDGRYILRANNPEYPDLEADDAMRTFARLRAVLDPLAVAVGQSFQRQEIPQLFGVEYSAGAWQSGHVVLPDSRTHILLVTLNKQGKGADYRYLDYFIDERTFHWQSQNQTTPESKRGRELIEHRQRGIDVHLFVRDHKLGPDGRAAPFRYTLREPMMTTSDDMTPFGYLEAQQDRDPLAHLEVVDPIRSGIPVATAEEMLHAVGLSLKELADLSGRGAACALADRRRGVEPVAQSPASGRV</sequence>
<accession>A1WZ72</accession>
<gene>
    <name evidence="2" type="ordered locus">Hhal_2220</name>
</gene>
<dbReference type="Proteomes" id="UP000000647">
    <property type="component" value="Chromosome"/>
</dbReference>
<dbReference type="InterPro" id="IPR036286">
    <property type="entry name" value="LexA/Signal_pep-like_sf"/>
</dbReference>
<proteinExistence type="predicted"/>
<evidence type="ECO:0000313" key="2">
    <source>
        <dbReference type="EMBL" id="ABM62984.1"/>
    </source>
</evidence>
<reference evidence="2 3" key="2">
    <citation type="journal article" date="2013" name="Stand. Genomic Sci.">
        <title>Complete genome sequence of Halorhodospira halophila SL1.</title>
        <authorList>
            <person name="Challacombe J.F."/>
            <person name="Majid S."/>
            <person name="Deole R."/>
            <person name="Brettin T.S."/>
            <person name="Bruce D."/>
            <person name="Delano S.F."/>
            <person name="Detter J.C."/>
            <person name="Gleasner C.D."/>
            <person name="Han C.S."/>
            <person name="Misra M."/>
            <person name="Reitenga K.G."/>
            <person name="Mikhailova N."/>
            <person name="Woyke T."/>
            <person name="Pitluck S."/>
            <person name="Nolan M."/>
            <person name="Land M.L."/>
            <person name="Saunders E."/>
            <person name="Tapia R."/>
            <person name="Lapidus A."/>
            <person name="Ivanova N."/>
            <person name="Hoff W.D."/>
        </authorList>
    </citation>
    <scope>NUCLEOTIDE SEQUENCE [LARGE SCALE GENOMIC DNA]</scope>
    <source>
        <strain evidence="3">DSM 244 / SL1</strain>
    </source>
</reference>
<dbReference type="OrthoDB" id="9804086at2"/>
<protein>
    <recommendedName>
        <fullName evidence="1">DUF3427 domain-containing protein</fullName>
    </recommendedName>
</protein>
<evidence type="ECO:0000259" key="1">
    <source>
        <dbReference type="Pfam" id="PF11907"/>
    </source>
</evidence>
<dbReference type="SUPFAM" id="SSF51306">
    <property type="entry name" value="LexA/Signal peptidase"/>
    <property type="match status" value="1"/>
</dbReference>
<dbReference type="AlphaFoldDB" id="A1WZ72"/>
<dbReference type="STRING" id="349124.Hhal_2220"/>
<dbReference type="KEGG" id="hha:Hhal_2220"/>
<dbReference type="eggNOG" id="COG1974">
    <property type="taxonomic scope" value="Bacteria"/>
</dbReference>
<organism evidence="2 3">
    <name type="scientific">Halorhodospira halophila (strain DSM 244 / SL1)</name>
    <name type="common">Ectothiorhodospira halophila (strain DSM 244 / SL1)</name>
    <dbReference type="NCBI Taxonomy" id="349124"/>
    <lineage>
        <taxon>Bacteria</taxon>
        <taxon>Pseudomonadati</taxon>
        <taxon>Pseudomonadota</taxon>
        <taxon>Gammaproteobacteria</taxon>
        <taxon>Chromatiales</taxon>
        <taxon>Ectothiorhodospiraceae</taxon>
        <taxon>Halorhodospira</taxon>
    </lineage>
</organism>
<evidence type="ECO:0000313" key="3">
    <source>
        <dbReference type="Proteomes" id="UP000000647"/>
    </source>
</evidence>
<dbReference type="EMBL" id="CP000544">
    <property type="protein sequence ID" value="ABM62984.1"/>
    <property type="molecule type" value="Genomic_DNA"/>
</dbReference>